<name>A0A0L6TWM6_9FIRM</name>
<dbReference type="STRING" id="52689.AKG39_17530"/>
<keyword evidence="1" id="KW-1133">Transmembrane helix</keyword>
<reference evidence="3" key="1">
    <citation type="submission" date="2015-07" db="EMBL/GenBank/DDBJ databases">
        <title>Draft genome sequence of Acetobacterium bakii DSM 8293, a potential psychrophilic chemical producer through syngas fermentation.</title>
        <authorList>
            <person name="Song Y."/>
            <person name="Hwang S."/>
            <person name="Cho B.-K."/>
        </authorList>
    </citation>
    <scope>NUCLEOTIDE SEQUENCE [LARGE SCALE GENOMIC DNA]</scope>
    <source>
        <strain evidence="3">DSM 8239</strain>
    </source>
</reference>
<proteinExistence type="predicted"/>
<gene>
    <name evidence="2" type="ORF">AKG39_17530</name>
</gene>
<dbReference type="AlphaFoldDB" id="A0A0L6TWM6"/>
<dbReference type="RefSeq" id="WP_050741695.1">
    <property type="nucleotide sequence ID" value="NZ_RXYC01000012.1"/>
</dbReference>
<evidence type="ECO:0000256" key="1">
    <source>
        <dbReference type="SAM" id="Phobius"/>
    </source>
</evidence>
<accession>A0A0L6TWM6</accession>
<feature type="transmembrane region" description="Helical" evidence="1">
    <location>
        <begin position="141"/>
        <end position="168"/>
    </location>
</feature>
<keyword evidence="3" id="KW-1185">Reference proteome</keyword>
<sequence>MDKRKIGKYFLILIVLVVAFFVFRSYSLRDICYDIIEFNLEMSQEKFIWLFLIYWGEIFTILISWVLLVDIISVEVNLLLDRLSEYLLKTEKMRLAILCIRVNYGFSKLMYFLRLGWWIYGSSEDDKIVWNSIRRPPIKDIFLGVFFSLIKLPALIAIFLSAISLTYFELNDIQEIVKNLGSFKFDFWEDIKLLAPLTVAVLIVFIGYFISFRGNIRRAIAQANRKKMEDIIQKQRDLVEVIGGSLYSIASNLQYAIKCQDLVADLWIHSRFPDYEDDKCRLRRDTSVESYYFKDIPELKIISQSFDELNTNGNWSASRAFSSYKYEFLTLVSRNSSLNSEKLNEIFFTKEGIKTYINDDKYPMIEVSKEEIEKMRKNYLKWIPRRIVESLKLLYKFCRYYDEMNKLLNFKTDKVGRTLRMFTGKE</sequence>
<comment type="caution">
    <text evidence="2">The sequence shown here is derived from an EMBL/GenBank/DDBJ whole genome shotgun (WGS) entry which is preliminary data.</text>
</comment>
<evidence type="ECO:0000313" key="2">
    <source>
        <dbReference type="EMBL" id="KNZ40467.1"/>
    </source>
</evidence>
<dbReference type="OrthoDB" id="3034150at2"/>
<dbReference type="EMBL" id="LGYO01000060">
    <property type="protein sequence ID" value="KNZ40467.1"/>
    <property type="molecule type" value="Genomic_DNA"/>
</dbReference>
<keyword evidence="1" id="KW-0812">Transmembrane</keyword>
<feature type="transmembrane region" description="Helical" evidence="1">
    <location>
        <begin position="47"/>
        <end position="73"/>
    </location>
</feature>
<feature type="transmembrane region" description="Helical" evidence="1">
    <location>
        <begin position="6"/>
        <end position="26"/>
    </location>
</feature>
<keyword evidence="1" id="KW-0472">Membrane</keyword>
<dbReference type="Proteomes" id="UP000036873">
    <property type="component" value="Unassembled WGS sequence"/>
</dbReference>
<organism evidence="2 3">
    <name type="scientific">Acetobacterium bakii</name>
    <dbReference type="NCBI Taxonomy" id="52689"/>
    <lineage>
        <taxon>Bacteria</taxon>
        <taxon>Bacillati</taxon>
        <taxon>Bacillota</taxon>
        <taxon>Clostridia</taxon>
        <taxon>Eubacteriales</taxon>
        <taxon>Eubacteriaceae</taxon>
        <taxon>Acetobacterium</taxon>
    </lineage>
</organism>
<feature type="transmembrane region" description="Helical" evidence="1">
    <location>
        <begin position="193"/>
        <end position="212"/>
    </location>
</feature>
<evidence type="ECO:0000313" key="3">
    <source>
        <dbReference type="Proteomes" id="UP000036873"/>
    </source>
</evidence>
<protein>
    <submittedName>
        <fullName evidence="2">Uncharacterized protein</fullName>
    </submittedName>
</protein>